<evidence type="ECO:0000313" key="9">
    <source>
        <dbReference type="Proteomes" id="UP000241421"/>
    </source>
</evidence>
<comment type="caution">
    <text evidence="8">The sequence shown here is derived from an EMBL/GenBank/DDBJ whole genome shotgun (WGS) entry which is preliminary data.</text>
</comment>
<dbReference type="FunFam" id="3.40.80.10:FF:000003">
    <property type="entry name" value="N-acetylmuramoyl-L-alanine amidase"/>
    <property type="match status" value="1"/>
</dbReference>
<dbReference type="GO" id="GO:0009253">
    <property type="term" value="P:peptidoglycan catabolic process"/>
    <property type="evidence" value="ECO:0007669"/>
    <property type="project" value="InterPro"/>
</dbReference>
<evidence type="ECO:0000256" key="6">
    <source>
        <dbReference type="SAM" id="SignalP"/>
    </source>
</evidence>
<dbReference type="GO" id="GO:0071555">
    <property type="term" value="P:cell wall organization"/>
    <property type="evidence" value="ECO:0007669"/>
    <property type="project" value="UniProtKB-KW"/>
</dbReference>
<dbReference type="GO" id="GO:0019867">
    <property type="term" value="C:outer membrane"/>
    <property type="evidence" value="ECO:0007669"/>
    <property type="project" value="TreeGrafter"/>
</dbReference>
<dbReference type="InterPro" id="IPR036366">
    <property type="entry name" value="PGBDSf"/>
</dbReference>
<dbReference type="Proteomes" id="UP000241421">
    <property type="component" value="Unassembled WGS sequence"/>
</dbReference>
<evidence type="ECO:0000259" key="7">
    <source>
        <dbReference type="SMART" id="SM00644"/>
    </source>
</evidence>
<evidence type="ECO:0000256" key="3">
    <source>
        <dbReference type="ARBA" id="ARBA00011901"/>
    </source>
</evidence>
<feature type="signal peptide" evidence="6">
    <location>
        <begin position="1"/>
        <end position="18"/>
    </location>
</feature>
<dbReference type="InterPro" id="IPR036365">
    <property type="entry name" value="PGBD-like_sf"/>
</dbReference>
<dbReference type="Gene3D" id="1.10.101.10">
    <property type="entry name" value="PGBD-like superfamily/PGBD"/>
    <property type="match status" value="1"/>
</dbReference>
<dbReference type="PROSITE" id="PS51257">
    <property type="entry name" value="PROKAR_LIPOPROTEIN"/>
    <property type="match status" value="1"/>
</dbReference>
<keyword evidence="5" id="KW-0961">Cell wall biogenesis/degradation</keyword>
<dbReference type="GO" id="GO:0008745">
    <property type="term" value="F:N-acetylmuramoyl-L-alanine amidase activity"/>
    <property type="evidence" value="ECO:0007669"/>
    <property type="project" value="UniProtKB-EC"/>
</dbReference>
<dbReference type="SMART" id="SM00644">
    <property type="entry name" value="Ami_2"/>
    <property type="match status" value="1"/>
</dbReference>
<evidence type="ECO:0000256" key="1">
    <source>
        <dbReference type="ARBA" id="ARBA00001561"/>
    </source>
</evidence>
<comment type="catalytic activity">
    <reaction evidence="1">
        <text>Hydrolyzes the link between N-acetylmuramoyl residues and L-amino acid residues in certain cell-wall glycopeptides.</text>
        <dbReference type="EC" id="3.5.1.28"/>
    </reaction>
</comment>
<dbReference type="OrthoDB" id="9794842at2"/>
<dbReference type="InterPro" id="IPR002502">
    <property type="entry name" value="Amidase_domain"/>
</dbReference>
<keyword evidence="4" id="KW-0378">Hydrolase</keyword>
<dbReference type="CDD" id="cd06583">
    <property type="entry name" value="PGRP"/>
    <property type="match status" value="1"/>
</dbReference>
<dbReference type="EC" id="3.5.1.28" evidence="3"/>
<comment type="similarity">
    <text evidence="2">Belongs to the N-acetylmuramoyl-L-alanine amidase 2 family.</text>
</comment>
<dbReference type="InterPro" id="IPR002477">
    <property type="entry name" value="Peptidoglycan-bd-like"/>
</dbReference>
<keyword evidence="6" id="KW-0732">Signal</keyword>
<dbReference type="AlphaFoldDB" id="A0A2U2HEI1"/>
<feature type="domain" description="N-acetylmuramoyl-L-alanine amidase" evidence="7">
    <location>
        <begin position="23"/>
        <end position="164"/>
    </location>
</feature>
<dbReference type="PANTHER" id="PTHR30417">
    <property type="entry name" value="N-ACETYLMURAMOYL-L-ALANINE AMIDASE AMID"/>
    <property type="match status" value="1"/>
</dbReference>
<dbReference type="EMBL" id="PXWF02000304">
    <property type="protein sequence ID" value="PWF42051.1"/>
    <property type="molecule type" value="Genomic_DNA"/>
</dbReference>
<dbReference type="PANTHER" id="PTHR30417:SF1">
    <property type="entry name" value="N-ACETYLMURAMOYL-L-ALANINE AMIDASE AMID"/>
    <property type="match status" value="1"/>
</dbReference>
<organism evidence="8 9">
    <name type="scientific">Massilia glaciei</name>
    <dbReference type="NCBI Taxonomy" id="1524097"/>
    <lineage>
        <taxon>Bacteria</taxon>
        <taxon>Pseudomonadati</taxon>
        <taxon>Pseudomonadota</taxon>
        <taxon>Betaproteobacteria</taxon>
        <taxon>Burkholderiales</taxon>
        <taxon>Oxalobacteraceae</taxon>
        <taxon>Telluria group</taxon>
        <taxon>Massilia</taxon>
    </lineage>
</organism>
<dbReference type="GO" id="GO:0009254">
    <property type="term" value="P:peptidoglycan turnover"/>
    <property type="evidence" value="ECO:0007669"/>
    <property type="project" value="TreeGrafter"/>
</dbReference>
<accession>A0A2U2HEI1</accession>
<dbReference type="Gene3D" id="3.40.80.10">
    <property type="entry name" value="Peptidoglycan recognition protein-like"/>
    <property type="match status" value="1"/>
</dbReference>
<dbReference type="RefSeq" id="WP_106759800.1">
    <property type="nucleotide sequence ID" value="NZ_PXWF02000304.1"/>
</dbReference>
<proteinExistence type="inferred from homology"/>
<dbReference type="Pfam" id="PF01471">
    <property type="entry name" value="PG_binding_1"/>
    <property type="match status" value="1"/>
</dbReference>
<dbReference type="Pfam" id="PF01510">
    <property type="entry name" value="Amidase_2"/>
    <property type="match status" value="1"/>
</dbReference>
<reference evidence="8 9" key="1">
    <citation type="submission" date="2018-04" db="EMBL/GenBank/DDBJ databases">
        <title>Massilia violaceinigra sp. nov., a novel purple-pigmented bacterium isolated from Tianshan glacier, Xinjiang, China.</title>
        <authorList>
            <person name="Wang H."/>
        </authorList>
    </citation>
    <scope>NUCLEOTIDE SEQUENCE [LARGE SCALE GENOMIC DNA]</scope>
    <source>
        <strain evidence="8 9">B448-2</strain>
    </source>
</reference>
<dbReference type="SUPFAM" id="SSF47090">
    <property type="entry name" value="PGBD-like"/>
    <property type="match status" value="1"/>
</dbReference>
<dbReference type="InterPro" id="IPR036505">
    <property type="entry name" value="Amidase/PGRP_sf"/>
</dbReference>
<dbReference type="InterPro" id="IPR051206">
    <property type="entry name" value="NAMLAA_amidase_2"/>
</dbReference>
<protein>
    <recommendedName>
        <fullName evidence="3">N-acetylmuramoyl-L-alanine amidase</fullName>
        <ecNumber evidence="3">3.5.1.28</ecNumber>
    </recommendedName>
</protein>
<evidence type="ECO:0000256" key="5">
    <source>
        <dbReference type="ARBA" id="ARBA00023316"/>
    </source>
</evidence>
<name>A0A2U2HEI1_9BURK</name>
<keyword evidence="9" id="KW-1185">Reference proteome</keyword>
<gene>
    <name evidence="8" type="ORF">C7C56_023575</name>
</gene>
<evidence type="ECO:0000313" key="8">
    <source>
        <dbReference type="EMBL" id="PWF42051.1"/>
    </source>
</evidence>
<dbReference type="SUPFAM" id="SSF55846">
    <property type="entry name" value="N-acetylmuramoyl-L-alanine amidase-like"/>
    <property type="match status" value="1"/>
</dbReference>
<evidence type="ECO:0000256" key="4">
    <source>
        <dbReference type="ARBA" id="ARBA00022801"/>
    </source>
</evidence>
<sequence length="263" mass="28687">MNKILCAAIMAAMLGACASPPIDRSYSAASQGSRVKFLILHYTVGNFPSSLKTLTQEQVSSHYLVSDGADPVIYGLVDESQRASHAGNSQWKNFTDINSSSVGIEIVNPGYTDTPEGRVWYPFPQAQIDLIIALSRQIIERHKIAPENVLGHSDIAPQRKQDPGKLFPWDQLAKAGLVKWPDAALVADARLRYDQQLPDVAWFQKQLAMVGYAVPQTGELDPPTRTVLGAFQMKYRPATIDGAPDAETAAMLEALTAAAPKRL</sequence>
<evidence type="ECO:0000256" key="2">
    <source>
        <dbReference type="ARBA" id="ARBA00007553"/>
    </source>
</evidence>
<feature type="chain" id="PRO_5015589150" description="N-acetylmuramoyl-L-alanine amidase" evidence="6">
    <location>
        <begin position="19"/>
        <end position="263"/>
    </location>
</feature>